<organism evidence="2 3">
    <name type="scientific">Thelohanellus kitauei</name>
    <name type="common">Myxosporean</name>
    <dbReference type="NCBI Taxonomy" id="669202"/>
    <lineage>
        <taxon>Eukaryota</taxon>
        <taxon>Metazoa</taxon>
        <taxon>Cnidaria</taxon>
        <taxon>Myxozoa</taxon>
        <taxon>Myxosporea</taxon>
        <taxon>Bivalvulida</taxon>
        <taxon>Platysporina</taxon>
        <taxon>Myxobolidae</taxon>
        <taxon>Thelohanellus</taxon>
    </lineage>
</organism>
<dbReference type="EMBL" id="JWZT01002092">
    <property type="protein sequence ID" value="KII70326.1"/>
    <property type="molecule type" value="Genomic_DNA"/>
</dbReference>
<accession>A0A0C2MSP9</accession>
<dbReference type="GO" id="GO:0006298">
    <property type="term" value="P:mismatch repair"/>
    <property type="evidence" value="ECO:0007669"/>
    <property type="project" value="InterPro"/>
</dbReference>
<protein>
    <submittedName>
        <fullName evidence="2">Mismatch repair endonuclease PMS2</fullName>
    </submittedName>
</protein>
<dbReference type="GO" id="GO:0140664">
    <property type="term" value="F:ATP-dependent DNA damage sensor activity"/>
    <property type="evidence" value="ECO:0007669"/>
    <property type="project" value="InterPro"/>
</dbReference>
<evidence type="ECO:0000313" key="3">
    <source>
        <dbReference type="Proteomes" id="UP000031668"/>
    </source>
</evidence>
<dbReference type="Gene3D" id="3.30.565.10">
    <property type="entry name" value="Histidine kinase-like ATPase, C-terminal domain"/>
    <property type="match status" value="1"/>
</dbReference>
<dbReference type="CDD" id="cd16926">
    <property type="entry name" value="HATPase_MutL-MLH-PMS-like"/>
    <property type="match status" value="1"/>
</dbReference>
<dbReference type="InterPro" id="IPR038973">
    <property type="entry name" value="MutL/Mlh/Pms-like"/>
</dbReference>
<dbReference type="PANTHER" id="PTHR10073">
    <property type="entry name" value="DNA MISMATCH REPAIR PROTEIN MLH, PMS, MUTL"/>
    <property type="match status" value="1"/>
</dbReference>
<dbReference type="SUPFAM" id="SSF55874">
    <property type="entry name" value="ATPase domain of HSP90 chaperone/DNA topoisomerase II/histidine kinase"/>
    <property type="match status" value="1"/>
</dbReference>
<dbReference type="InterPro" id="IPR036890">
    <property type="entry name" value="HATPase_C_sf"/>
</dbReference>
<dbReference type="AlphaFoldDB" id="A0A0C2MSP9"/>
<dbReference type="Pfam" id="PF13589">
    <property type="entry name" value="HATPase_c_3"/>
    <property type="match status" value="1"/>
</dbReference>
<dbReference type="GO" id="GO:0005524">
    <property type="term" value="F:ATP binding"/>
    <property type="evidence" value="ECO:0007669"/>
    <property type="project" value="InterPro"/>
</dbReference>
<dbReference type="InterPro" id="IPR002099">
    <property type="entry name" value="MutL/Mlh/PMS"/>
</dbReference>
<comment type="caution">
    <text evidence="2">The sequence shown here is derived from an EMBL/GenBank/DDBJ whole genome shotgun (WGS) entry which is preliminary data.</text>
</comment>
<dbReference type="Proteomes" id="UP000031668">
    <property type="component" value="Unassembled WGS sequence"/>
</dbReference>
<sequence length="260" mass="29160">MVLNDISLLDQQVSNRIRSAQVIVGIESAIKELIENSLDSNCRNIDVRFQEYGLESMEVIDDGCGIKKPDFDKLTKRNYTSKLRQDDLTSVTTYGYRGEALFALSHLSKLTITSRHGSEKFGTKAQFENGQLVNTSSIAREVGTTVIVSRLFENIPVRRHELVKQMRKQFSRAEQTIEAYSLISRNVRISFSNSLLSISVLKPKMAWSSLGGNSLEINLEFLVGKSVFDTFLQLEPIKVEISSTQRRGCSKATVSITGKL</sequence>
<dbReference type="PANTHER" id="PTHR10073:SF52">
    <property type="entry name" value="MISMATCH REPAIR ENDONUCLEASE PMS2"/>
    <property type="match status" value="1"/>
</dbReference>
<dbReference type="GO" id="GO:0016887">
    <property type="term" value="F:ATP hydrolysis activity"/>
    <property type="evidence" value="ECO:0007669"/>
    <property type="project" value="InterPro"/>
</dbReference>
<evidence type="ECO:0000256" key="1">
    <source>
        <dbReference type="ARBA" id="ARBA00006082"/>
    </source>
</evidence>
<dbReference type="NCBIfam" id="TIGR00585">
    <property type="entry name" value="mutl"/>
    <property type="match status" value="1"/>
</dbReference>
<dbReference type="GO" id="GO:0004519">
    <property type="term" value="F:endonuclease activity"/>
    <property type="evidence" value="ECO:0007669"/>
    <property type="project" value="UniProtKB-KW"/>
</dbReference>
<comment type="similarity">
    <text evidence="1">Belongs to the DNA mismatch repair MutL/HexB family.</text>
</comment>
<reference evidence="2 3" key="1">
    <citation type="journal article" date="2014" name="Genome Biol. Evol.">
        <title>The genome of the myxosporean Thelohanellus kitauei shows adaptations to nutrient acquisition within its fish host.</title>
        <authorList>
            <person name="Yang Y."/>
            <person name="Xiong J."/>
            <person name="Zhou Z."/>
            <person name="Huo F."/>
            <person name="Miao W."/>
            <person name="Ran C."/>
            <person name="Liu Y."/>
            <person name="Zhang J."/>
            <person name="Feng J."/>
            <person name="Wang M."/>
            <person name="Wang M."/>
            <person name="Wang L."/>
            <person name="Yao B."/>
        </authorList>
    </citation>
    <scope>NUCLEOTIDE SEQUENCE [LARGE SCALE GENOMIC DNA]</scope>
    <source>
        <strain evidence="2">Wuqing</strain>
    </source>
</reference>
<dbReference type="OMA" id="AKHERAC"/>
<dbReference type="GO" id="GO:0030983">
    <property type="term" value="F:mismatched DNA binding"/>
    <property type="evidence" value="ECO:0007669"/>
    <property type="project" value="InterPro"/>
</dbReference>
<proteinExistence type="inferred from homology"/>
<evidence type="ECO:0000313" key="2">
    <source>
        <dbReference type="EMBL" id="KII70326.1"/>
    </source>
</evidence>
<keyword evidence="3" id="KW-1185">Reference proteome</keyword>
<dbReference type="FunFam" id="3.30.565.10:FF:000017">
    <property type="entry name" value="PMS1 homolog 1, mismatch repair system component"/>
    <property type="match status" value="1"/>
</dbReference>
<keyword evidence="2" id="KW-0540">Nuclease</keyword>
<dbReference type="OrthoDB" id="10263226at2759"/>
<keyword evidence="2" id="KW-0378">Hydrolase</keyword>
<dbReference type="GO" id="GO:0032389">
    <property type="term" value="C:MutLalpha complex"/>
    <property type="evidence" value="ECO:0007669"/>
    <property type="project" value="TreeGrafter"/>
</dbReference>
<keyword evidence="2" id="KW-0255">Endonuclease</keyword>
<name>A0A0C2MSP9_THEKT</name>
<gene>
    <name evidence="2" type="ORF">RF11_14515</name>
</gene>